<organism evidence="1 2">
    <name type="scientific">Neogemmobacter tilapiae</name>
    <dbReference type="NCBI Taxonomy" id="875041"/>
    <lineage>
        <taxon>Bacteria</taxon>
        <taxon>Pseudomonadati</taxon>
        <taxon>Pseudomonadota</taxon>
        <taxon>Alphaproteobacteria</taxon>
        <taxon>Rhodobacterales</taxon>
        <taxon>Paracoccaceae</taxon>
        <taxon>Neogemmobacter</taxon>
    </lineage>
</organism>
<dbReference type="CDD" id="cd07525">
    <property type="entry name" value="HAD_like"/>
    <property type="match status" value="1"/>
</dbReference>
<dbReference type="InterPro" id="IPR006357">
    <property type="entry name" value="HAD-SF_hydro_IIA"/>
</dbReference>
<dbReference type="Pfam" id="PF13242">
    <property type="entry name" value="Hydrolase_like"/>
    <property type="match status" value="1"/>
</dbReference>
<dbReference type="GO" id="GO:0005737">
    <property type="term" value="C:cytoplasm"/>
    <property type="evidence" value="ECO:0007669"/>
    <property type="project" value="TreeGrafter"/>
</dbReference>
<dbReference type="PANTHER" id="PTHR19288:SF90">
    <property type="entry name" value="OS08G0542600 PROTEIN"/>
    <property type="match status" value="1"/>
</dbReference>
<dbReference type="GO" id="GO:0016791">
    <property type="term" value="F:phosphatase activity"/>
    <property type="evidence" value="ECO:0007669"/>
    <property type="project" value="TreeGrafter"/>
</dbReference>
<dbReference type="RefSeq" id="WP_189410191.1">
    <property type="nucleotide sequence ID" value="NZ_BMYJ01000002.1"/>
</dbReference>
<dbReference type="InterPro" id="IPR023214">
    <property type="entry name" value="HAD_sf"/>
</dbReference>
<accession>A0A918THQ8</accession>
<gene>
    <name evidence="1" type="ORF">GCM10007315_06440</name>
</gene>
<dbReference type="InterPro" id="IPR006356">
    <property type="entry name" value="HAD-SF_hydro_IIA_hyp3"/>
</dbReference>
<reference evidence="1" key="1">
    <citation type="journal article" date="2014" name="Int. J. Syst. Evol. Microbiol.">
        <title>Complete genome sequence of Corynebacterium casei LMG S-19264T (=DSM 44701T), isolated from a smear-ripened cheese.</title>
        <authorList>
            <consortium name="US DOE Joint Genome Institute (JGI-PGF)"/>
            <person name="Walter F."/>
            <person name="Albersmeier A."/>
            <person name="Kalinowski J."/>
            <person name="Ruckert C."/>
        </authorList>
    </citation>
    <scope>NUCLEOTIDE SEQUENCE</scope>
    <source>
        <strain evidence="1">KCTC 23310</strain>
    </source>
</reference>
<dbReference type="EMBL" id="BMYJ01000002">
    <property type="protein sequence ID" value="GHC47367.1"/>
    <property type="molecule type" value="Genomic_DNA"/>
</dbReference>
<dbReference type="NCBIfam" id="TIGR01460">
    <property type="entry name" value="HAD-SF-IIA"/>
    <property type="match status" value="1"/>
</dbReference>
<reference evidence="1" key="2">
    <citation type="submission" date="2020-09" db="EMBL/GenBank/DDBJ databases">
        <authorList>
            <person name="Sun Q."/>
            <person name="Kim S."/>
        </authorList>
    </citation>
    <scope>NUCLEOTIDE SEQUENCE</scope>
    <source>
        <strain evidence="1">KCTC 23310</strain>
    </source>
</reference>
<dbReference type="NCBIfam" id="TIGR01459">
    <property type="entry name" value="HAD-SF-IIA-hyp4"/>
    <property type="match status" value="1"/>
</dbReference>
<proteinExistence type="predicted"/>
<protein>
    <submittedName>
        <fullName evidence="1">Haloacid dehalogenase</fullName>
    </submittedName>
</protein>
<keyword evidence="2" id="KW-1185">Reference proteome</keyword>
<dbReference type="SUPFAM" id="SSF56784">
    <property type="entry name" value="HAD-like"/>
    <property type="match status" value="1"/>
</dbReference>
<evidence type="ECO:0000313" key="2">
    <source>
        <dbReference type="Proteomes" id="UP000638981"/>
    </source>
</evidence>
<dbReference type="InterPro" id="IPR036412">
    <property type="entry name" value="HAD-like_sf"/>
</dbReference>
<sequence length="298" mass="31824">MTEVIASLAGLDGRYRALFCDLWGCLHDGKRPYPAAVAALQAFRAGGGRVILVTNSPRPRSDVIRQLDGLGVPRDAWDDIASSGDAAQYAALTGAVGFKVHHIGGPKDESFFSELSEDLKVIAAQNPALERVALAQAEGLIVTGLRDDQTETPEDYRAELLLAKTNGLTLLCANPDIIVDIGEKRVYCAGALAQAYEEMGGEALYFGKPHPPIYDLARRRLAALNGGVIDDAEILCVGDGISTDVLGGQQEGLDSLFITGGLAHAEFGADVENPDALRLQDYLDAREQVATYAMGRLR</sequence>
<dbReference type="Gene3D" id="3.40.50.1000">
    <property type="entry name" value="HAD superfamily/HAD-like"/>
    <property type="match status" value="2"/>
</dbReference>
<dbReference type="AlphaFoldDB" id="A0A918THQ8"/>
<name>A0A918THQ8_9RHOB</name>
<comment type="caution">
    <text evidence="1">The sequence shown here is derived from an EMBL/GenBank/DDBJ whole genome shotgun (WGS) entry which is preliminary data.</text>
</comment>
<dbReference type="Pfam" id="PF13344">
    <property type="entry name" value="Hydrolase_6"/>
    <property type="match status" value="1"/>
</dbReference>
<dbReference type="Proteomes" id="UP000638981">
    <property type="component" value="Unassembled WGS sequence"/>
</dbReference>
<evidence type="ECO:0000313" key="1">
    <source>
        <dbReference type="EMBL" id="GHC47367.1"/>
    </source>
</evidence>
<dbReference type="PANTHER" id="PTHR19288">
    <property type="entry name" value="4-NITROPHENYLPHOSPHATASE-RELATED"/>
    <property type="match status" value="1"/>
</dbReference>